<keyword evidence="3" id="KW-1185">Reference proteome</keyword>
<protein>
    <submittedName>
        <fullName evidence="2">DUF1194 domain-containing protein</fullName>
    </submittedName>
</protein>
<evidence type="ECO:0000313" key="2">
    <source>
        <dbReference type="EMBL" id="WEX80820.1"/>
    </source>
</evidence>
<sequence>MFKVIALILALGAVLIQAAAAEEVDVELLLAVDISGSMDMEEARVQRAGYLEALRHPDFINAVQGGHLGRIALGYFEWAGLVNEDSVIPWQVIDEAEDAEAFAARLQVRPIGTRRATSVSNAIIFGASLIEANEFSGERRILDISGDGPNNSGPPVTPVRAEALARGIIINGLAILIRPSASIGPLDQYYGDCVIGGPGSFVLAVHEPEDFGIAIRQKLILEVSGHSPAASVRLAAEEPATDCMMGERLRPTPLDRVYPEQNR</sequence>
<proteinExistence type="predicted"/>
<dbReference type="RefSeq" id="WP_280731537.1">
    <property type="nucleotide sequence ID" value="NZ_CP120367.1"/>
</dbReference>
<feature type="signal peptide" evidence="1">
    <location>
        <begin position="1"/>
        <end position="21"/>
    </location>
</feature>
<dbReference type="InterPro" id="IPR036465">
    <property type="entry name" value="vWFA_dom_sf"/>
</dbReference>
<dbReference type="Pfam" id="PF06707">
    <property type="entry name" value="DUF1194"/>
    <property type="match status" value="1"/>
</dbReference>
<gene>
    <name evidence="2" type="ORF">PYH38_000118</name>
</gene>
<reference evidence="2 3" key="1">
    <citation type="submission" date="2023-03" db="EMBL/GenBank/DDBJ databases">
        <authorList>
            <person name="Kaur S."/>
            <person name="Espinosa-Saiz D."/>
            <person name="Velazquez E."/>
            <person name="Menendez E."/>
            <person name="diCenzo G.C."/>
        </authorList>
    </citation>
    <scope>NUCLEOTIDE SEQUENCE [LARGE SCALE GENOMIC DNA]</scope>
    <source>
        <strain evidence="2 3">LMG 27395</strain>
    </source>
</reference>
<organism evidence="2 3">
    <name type="scientific">Sinorhizobium numidicum</name>
    <dbReference type="NCBI Taxonomy" id="680248"/>
    <lineage>
        <taxon>Bacteria</taxon>
        <taxon>Pseudomonadati</taxon>
        <taxon>Pseudomonadota</taxon>
        <taxon>Alphaproteobacteria</taxon>
        <taxon>Hyphomicrobiales</taxon>
        <taxon>Rhizobiaceae</taxon>
        <taxon>Sinorhizobium/Ensifer group</taxon>
        <taxon>Sinorhizobium</taxon>
    </lineage>
</organism>
<evidence type="ECO:0000313" key="3">
    <source>
        <dbReference type="Proteomes" id="UP001235547"/>
    </source>
</evidence>
<feature type="chain" id="PRO_5047234565" evidence="1">
    <location>
        <begin position="22"/>
        <end position="263"/>
    </location>
</feature>
<evidence type="ECO:0000256" key="1">
    <source>
        <dbReference type="SAM" id="SignalP"/>
    </source>
</evidence>
<dbReference type="Proteomes" id="UP001235547">
    <property type="component" value="Chromosome 2"/>
</dbReference>
<name>A0ABY8CQB6_9HYPH</name>
<dbReference type="InterPro" id="IPR010607">
    <property type="entry name" value="DUF1194"/>
</dbReference>
<dbReference type="Gene3D" id="3.40.50.410">
    <property type="entry name" value="von Willebrand factor, type A domain"/>
    <property type="match status" value="1"/>
</dbReference>
<dbReference type="EMBL" id="CP120370">
    <property type="protein sequence ID" value="WEX80820.1"/>
    <property type="molecule type" value="Genomic_DNA"/>
</dbReference>
<keyword evidence="1" id="KW-0732">Signal</keyword>
<dbReference type="SUPFAM" id="SSF53300">
    <property type="entry name" value="vWA-like"/>
    <property type="match status" value="1"/>
</dbReference>
<accession>A0ABY8CQB6</accession>